<sequence length="78" mass="9042">MSRYEPRHWELGGGIKANKDGRDRVSEPHIGPDCRDDSYTHTQKPQKNMTPRHDQNKGLNESEHDRVGLLGECFLRSR</sequence>
<evidence type="ECO:0000313" key="3">
    <source>
        <dbReference type="Proteomes" id="UP000762676"/>
    </source>
</evidence>
<comment type="caution">
    <text evidence="2">The sequence shown here is derived from an EMBL/GenBank/DDBJ whole genome shotgun (WGS) entry which is preliminary data.</text>
</comment>
<name>A0AAV4HAH6_9GAST</name>
<dbReference type="EMBL" id="BMAT01001857">
    <property type="protein sequence ID" value="GFR94066.1"/>
    <property type="molecule type" value="Genomic_DNA"/>
</dbReference>
<feature type="compositionally biased region" description="Basic and acidic residues" evidence="1">
    <location>
        <begin position="17"/>
        <end position="39"/>
    </location>
</feature>
<reference evidence="2 3" key="1">
    <citation type="journal article" date="2021" name="Elife">
        <title>Chloroplast acquisition without the gene transfer in kleptoplastic sea slugs, Plakobranchus ocellatus.</title>
        <authorList>
            <person name="Maeda T."/>
            <person name="Takahashi S."/>
            <person name="Yoshida T."/>
            <person name="Shimamura S."/>
            <person name="Takaki Y."/>
            <person name="Nagai Y."/>
            <person name="Toyoda A."/>
            <person name="Suzuki Y."/>
            <person name="Arimoto A."/>
            <person name="Ishii H."/>
            <person name="Satoh N."/>
            <person name="Nishiyama T."/>
            <person name="Hasebe M."/>
            <person name="Maruyama T."/>
            <person name="Minagawa J."/>
            <person name="Obokata J."/>
            <person name="Shigenobu S."/>
        </authorList>
    </citation>
    <scope>NUCLEOTIDE SEQUENCE [LARGE SCALE GENOMIC DNA]</scope>
</reference>
<evidence type="ECO:0000256" key="1">
    <source>
        <dbReference type="SAM" id="MobiDB-lite"/>
    </source>
</evidence>
<gene>
    <name evidence="2" type="ORF">ElyMa_000909100</name>
</gene>
<proteinExistence type="predicted"/>
<feature type="compositionally biased region" description="Basic and acidic residues" evidence="1">
    <location>
        <begin position="51"/>
        <end position="67"/>
    </location>
</feature>
<accession>A0AAV4HAH6</accession>
<feature type="compositionally biased region" description="Basic and acidic residues" evidence="1">
    <location>
        <begin position="1"/>
        <end position="10"/>
    </location>
</feature>
<protein>
    <submittedName>
        <fullName evidence="2">Uncharacterized protein</fullName>
    </submittedName>
</protein>
<evidence type="ECO:0000313" key="2">
    <source>
        <dbReference type="EMBL" id="GFR94066.1"/>
    </source>
</evidence>
<feature type="compositionally biased region" description="Polar residues" evidence="1">
    <location>
        <begin position="40"/>
        <end position="49"/>
    </location>
</feature>
<keyword evidence="3" id="KW-1185">Reference proteome</keyword>
<dbReference type="Proteomes" id="UP000762676">
    <property type="component" value="Unassembled WGS sequence"/>
</dbReference>
<feature type="region of interest" description="Disordered" evidence="1">
    <location>
        <begin position="1"/>
        <end position="70"/>
    </location>
</feature>
<dbReference type="AlphaFoldDB" id="A0AAV4HAH6"/>
<organism evidence="2 3">
    <name type="scientific">Elysia marginata</name>
    <dbReference type="NCBI Taxonomy" id="1093978"/>
    <lineage>
        <taxon>Eukaryota</taxon>
        <taxon>Metazoa</taxon>
        <taxon>Spiralia</taxon>
        <taxon>Lophotrochozoa</taxon>
        <taxon>Mollusca</taxon>
        <taxon>Gastropoda</taxon>
        <taxon>Heterobranchia</taxon>
        <taxon>Euthyneura</taxon>
        <taxon>Panpulmonata</taxon>
        <taxon>Sacoglossa</taxon>
        <taxon>Placobranchoidea</taxon>
        <taxon>Plakobranchidae</taxon>
        <taxon>Elysia</taxon>
    </lineage>
</organism>